<accession>A0AC34PWW0</accession>
<name>A0AC34PWW0_9BILA</name>
<organism evidence="1 2">
    <name type="scientific">Panagrolaimus sp. JU765</name>
    <dbReference type="NCBI Taxonomy" id="591449"/>
    <lineage>
        <taxon>Eukaryota</taxon>
        <taxon>Metazoa</taxon>
        <taxon>Ecdysozoa</taxon>
        <taxon>Nematoda</taxon>
        <taxon>Chromadorea</taxon>
        <taxon>Rhabditida</taxon>
        <taxon>Tylenchina</taxon>
        <taxon>Panagrolaimomorpha</taxon>
        <taxon>Panagrolaimoidea</taxon>
        <taxon>Panagrolaimidae</taxon>
        <taxon>Panagrolaimus</taxon>
    </lineage>
</organism>
<dbReference type="WBParaSite" id="JU765_v2.g107.t1">
    <property type="protein sequence ID" value="JU765_v2.g107.t1"/>
    <property type="gene ID" value="JU765_v2.g107"/>
</dbReference>
<dbReference type="Proteomes" id="UP000887576">
    <property type="component" value="Unplaced"/>
</dbReference>
<evidence type="ECO:0000313" key="1">
    <source>
        <dbReference type="Proteomes" id="UP000887576"/>
    </source>
</evidence>
<evidence type="ECO:0000313" key="2">
    <source>
        <dbReference type="WBParaSite" id="JU765_v2.g107.t1"/>
    </source>
</evidence>
<proteinExistence type="predicted"/>
<sequence>MAQQPNDYVEQMVKNLQKTWKEIKKQNEGQNQVIFQTADKINNATTKQLHVGQLVLKQHEGHYGKLESKWTGPYRIVQVNKPNCFIRQLNNEGKPIEVHVSKIKPFHGPFTLPLRQL</sequence>
<reference evidence="2" key="1">
    <citation type="submission" date="2022-11" db="UniProtKB">
        <authorList>
            <consortium name="WormBaseParasite"/>
        </authorList>
    </citation>
    <scope>IDENTIFICATION</scope>
</reference>
<protein>
    <submittedName>
        <fullName evidence="2">Uncharacterized protein</fullName>
    </submittedName>
</protein>